<dbReference type="RefSeq" id="WP_096819140.1">
    <property type="nucleotide sequence ID" value="NZ_JXJU01000021.1"/>
</dbReference>
<protein>
    <recommendedName>
        <fullName evidence="7 14">Ribonuclease HIII</fullName>
        <shortName evidence="14">RNase HIII</shortName>
        <ecNumber evidence="6 14">3.1.26.4</ecNumber>
    </recommendedName>
</protein>
<keyword evidence="11 14" id="KW-0255">Endonuclease</keyword>
<dbReference type="InterPro" id="IPR004641">
    <property type="entry name" value="RNase_HIII"/>
</dbReference>
<comment type="catalytic activity">
    <reaction evidence="1 14 15">
        <text>Endonucleolytic cleavage to 5'-phosphomonoester.</text>
        <dbReference type="EC" id="3.1.26.4"/>
    </reaction>
</comment>
<dbReference type="PANTHER" id="PTHR10954:SF23">
    <property type="entry name" value="RIBONUCLEASE"/>
    <property type="match status" value="1"/>
</dbReference>
<dbReference type="FunFam" id="3.30.420.10:FF:000047">
    <property type="entry name" value="Ribonuclease HIII"/>
    <property type="match status" value="1"/>
</dbReference>
<evidence type="ECO:0000313" key="17">
    <source>
        <dbReference type="EMBL" id="PCR98812.1"/>
    </source>
</evidence>
<dbReference type="EMBL" id="JXJU01000021">
    <property type="protein sequence ID" value="PCR98812.1"/>
    <property type="molecule type" value="Genomic_DNA"/>
</dbReference>
<feature type="binding site" evidence="14 15">
    <location>
        <position position="83"/>
    </location>
    <ligand>
        <name>a divalent metal cation</name>
        <dbReference type="ChEBI" id="CHEBI:60240"/>
    </ligand>
</feature>
<dbReference type="PANTHER" id="PTHR10954">
    <property type="entry name" value="RIBONUCLEASE H2 SUBUNIT A"/>
    <property type="match status" value="1"/>
</dbReference>
<dbReference type="CDD" id="cd14796">
    <property type="entry name" value="RNAse_HIII_N"/>
    <property type="match status" value="1"/>
</dbReference>
<evidence type="ECO:0000256" key="10">
    <source>
        <dbReference type="ARBA" id="ARBA00022723"/>
    </source>
</evidence>
<evidence type="ECO:0000256" key="7">
    <source>
        <dbReference type="ARBA" id="ARBA00021407"/>
    </source>
</evidence>
<dbReference type="InterPro" id="IPR036397">
    <property type="entry name" value="RNaseH_sf"/>
</dbReference>
<dbReference type="InterPro" id="IPR024568">
    <property type="entry name" value="RNase_HIII_N"/>
</dbReference>
<evidence type="ECO:0000256" key="4">
    <source>
        <dbReference type="ARBA" id="ARBA00004496"/>
    </source>
</evidence>
<feature type="binding site" evidence="14 15">
    <location>
        <position position="186"/>
    </location>
    <ligand>
        <name>a divalent metal cation</name>
        <dbReference type="ChEBI" id="CHEBI:60240"/>
    </ligand>
</feature>
<keyword evidence="18" id="KW-1185">Reference proteome</keyword>
<dbReference type="InterPro" id="IPR012295">
    <property type="entry name" value="TBP_dom_sf"/>
</dbReference>
<dbReference type="InterPro" id="IPR012337">
    <property type="entry name" value="RNaseH-like_sf"/>
</dbReference>
<comment type="subcellular location">
    <subcellularLocation>
        <location evidence="4 14">Cytoplasm</location>
    </subcellularLocation>
</comment>
<dbReference type="AlphaFoldDB" id="A0A2A5RI64"/>
<feature type="domain" description="RNase H type-2" evidence="16">
    <location>
        <begin position="76"/>
        <end position="292"/>
    </location>
</feature>
<evidence type="ECO:0000256" key="14">
    <source>
        <dbReference type="HAMAP-Rule" id="MF_00053"/>
    </source>
</evidence>
<keyword evidence="13 14" id="KW-0460">Magnesium</keyword>
<comment type="cofactor">
    <cofactor evidence="2">
        <name>Mg(2+)</name>
        <dbReference type="ChEBI" id="CHEBI:18420"/>
    </cofactor>
</comment>
<evidence type="ECO:0000256" key="9">
    <source>
        <dbReference type="ARBA" id="ARBA00022722"/>
    </source>
</evidence>
<dbReference type="Pfam" id="PF11858">
    <property type="entry name" value="DUF3378"/>
    <property type="match status" value="1"/>
</dbReference>
<name>A0A2A5RI64_9LACT</name>
<dbReference type="Pfam" id="PF01351">
    <property type="entry name" value="RNase_HII"/>
    <property type="match status" value="1"/>
</dbReference>
<proteinExistence type="inferred from homology"/>
<comment type="similarity">
    <text evidence="5 14">Belongs to the RNase HII family. RnhC subfamily.</text>
</comment>
<evidence type="ECO:0000256" key="15">
    <source>
        <dbReference type="PROSITE-ProRule" id="PRU01319"/>
    </source>
</evidence>
<dbReference type="GO" id="GO:0032299">
    <property type="term" value="C:ribonuclease H2 complex"/>
    <property type="evidence" value="ECO:0007669"/>
    <property type="project" value="TreeGrafter"/>
</dbReference>
<dbReference type="GO" id="GO:0043137">
    <property type="term" value="P:DNA replication, removal of RNA primer"/>
    <property type="evidence" value="ECO:0007669"/>
    <property type="project" value="TreeGrafter"/>
</dbReference>
<evidence type="ECO:0000256" key="6">
    <source>
        <dbReference type="ARBA" id="ARBA00012180"/>
    </source>
</evidence>
<comment type="cofactor">
    <cofactor evidence="14 15">
        <name>Mn(2+)</name>
        <dbReference type="ChEBI" id="CHEBI:29035"/>
    </cofactor>
    <cofactor evidence="14 15">
        <name>Mg(2+)</name>
        <dbReference type="ChEBI" id="CHEBI:18420"/>
    </cofactor>
    <text evidence="14 15">Manganese or magnesium. Binds 1 divalent metal ion per monomer in the absence of substrate. May bind a second metal ion after substrate binding.</text>
</comment>
<dbReference type="InterPro" id="IPR001352">
    <property type="entry name" value="RNase_HII/HIII"/>
</dbReference>
<dbReference type="PROSITE" id="PS51975">
    <property type="entry name" value="RNASE_H_2"/>
    <property type="match status" value="1"/>
</dbReference>
<evidence type="ECO:0000256" key="11">
    <source>
        <dbReference type="ARBA" id="ARBA00022759"/>
    </source>
</evidence>
<reference evidence="17 18" key="1">
    <citation type="submission" date="2014-12" db="EMBL/GenBank/DDBJ databases">
        <title>Draft genome sequences of 10 type strains of Lactococcus.</title>
        <authorList>
            <person name="Sun Z."/>
            <person name="Zhong Z."/>
            <person name="Liu W."/>
            <person name="Zhang W."/>
            <person name="Zhang H."/>
        </authorList>
    </citation>
    <scope>NUCLEOTIDE SEQUENCE [LARGE SCALE GENOMIC DNA]</scope>
    <source>
        <strain evidence="17 18">JCM 16395</strain>
    </source>
</reference>
<evidence type="ECO:0000256" key="12">
    <source>
        <dbReference type="ARBA" id="ARBA00022801"/>
    </source>
</evidence>
<dbReference type="CDD" id="cd06590">
    <property type="entry name" value="RNase_HII_bacteria_HIII_like"/>
    <property type="match status" value="1"/>
</dbReference>
<evidence type="ECO:0000256" key="1">
    <source>
        <dbReference type="ARBA" id="ARBA00000077"/>
    </source>
</evidence>
<evidence type="ECO:0000256" key="3">
    <source>
        <dbReference type="ARBA" id="ARBA00004065"/>
    </source>
</evidence>
<dbReference type="OrthoDB" id="9777935at2"/>
<dbReference type="SUPFAM" id="SSF53098">
    <property type="entry name" value="Ribonuclease H-like"/>
    <property type="match status" value="1"/>
</dbReference>
<dbReference type="Gene3D" id="3.30.420.10">
    <property type="entry name" value="Ribonuclease H-like superfamily/Ribonuclease H"/>
    <property type="match status" value="1"/>
</dbReference>
<dbReference type="STRING" id="1291764.GCA_001311235_03177"/>
<dbReference type="NCBIfam" id="TIGR00716">
    <property type="entry name" value="rnhC"/>
    <property type="match status" value="1"/>
</dbReference>
<sequence length="294" mass="32426">MNIVLNLDEKTIQQLMKKFSLKQSTSKNQYIRFLAKVNGVSISVYSSGKVVFQGSGAEQVAKEFGYQAQVVSHQQINCIGTDEVGNGSYFGSLEVVATFVTADKVDLLHRLGVADSKKLTDEKIRQIAPEIRKNLHHVALSVSPHKYNEVIEKGYNAVSIKVALHNQAIYLLEKKINSPIENIIIDAFTTKANYEKYVVKEKNQVSSTVTLLPKAEDQFLAVAASSVIARASFLDHLDELSVLAGLKLPSGAGNKSDQIAAELIVKNGEQILDKYAKLHFANTQKAIQLVKNRK</sequence>
<evidence type="ECO:0000313" key="18">
    <source>
        <dbReference type="Proteomes" id="UP000218181"/>
    </source>
</evidence>
<dbReference type="GO" id="GO:0005737">
    <property type="term" value="C:cytoplasm"/>
    <property type="evidence" value="ECO:0007669"/>
    <property type="project" value="UniProtKB-SubCell"/>
</dbReference>
<feature type="binding site" evidence="14 15">
    <location>
        <position position="82"/>
    </location>
    <ligand>
        <name>a divalent metal cation</name>
        <dbReference type="ChEBI" id="CHEBI:60240"/>
    </ligand>
</feature>
<gene>
    <name evidence="14" type="primary">rnhC</name>
    <name evidence="17" type="ORF">RT41_GL000891</name>
</gene>
<evidence type="ECO:0000259" key="16">
    <source>
        <dbReference type="PROSITE" id="PS51975"/>
    </source>
</evidence>
<dbReference type="InterPro" id="IPR024567">
    <property type="entry name" value="RNase_HII/HIII_dom"/>
</dbReference>
<dbReference type="GO" id="GO:0003723">
    <property type="term" value="F:RNA binding"/>
    <property type="evidence" value="ECO:0007669"/>
    <property type="project" value="UniProtKB-UniRule"/>
</dbReference>
<evidence type="ECO:0000256" key="13">
    <source>
        <dbReference type="ARBA" id="ARBA00022842"/>
    </source>
</evidence>
<dbReference type="HAMAP" id="MF_00053">
    <property type="entry name" value="RNase_HIII"/>
    <property type="match status" value="1"/>
</dbReference>
<dbReference type="EC" id="3.1.26.4" evidence="6 14"/>
<dbReference type="GO" id="GO:0004523">
    <property type="term" value="F:RNA-DNA hybrid ribonuclease activity"/>
    <property type="evidence" value="ECO:0007669"/>
    <property type="project" value="UniProtKB-UniRule"/>
</dbReference>
<organism evidence="17 18">
    <name type="scientific">Lactococcus fujiensis JCM 16395</name>
    <dbReference type="NCBI Taxonomy" id="1291764"/>
    <lineage>
        <taxon>Bacteria</taxon>
        <taxon>Bacillati</taxon>
        <taxon>Bacillota</taxon>
        <taxon>Bacilli</taxon>
        <taxon>Lactobacillales</taxon>
        <taxon>Streptococcaceae</taxon>
        <taxon>Lactococcus</taxon>
    </lineage>
</organism>
<evidence type="ECO:0000256" key="5">
    <source>
        <dbReference type="ARBA" id="ARBA00008378"/>
    </source>
</evidence>
<comment type="caution">
    <text evidence="17">The sequence shown here is derived from an EMBL/GenBank/DDBJ whole genome shotgun (WGS) entry which is preliminary data.</text>
</comment>
<dbReference type="Gene3D" id="3.30.310.10">
    <property type="entry name" value="TATA-Binding Protein"/>
    <property type="match status" value="1"/>
</dbReference>
<dbReference type="GO" id="GO:0000287">
    <property type="term" value="F:magnesium ion binding"/>
    <property type="evidence" value="ECO:0007669"/>
    <property type="project" value="UniProtKB-UniRule"/>
</dbReference>
<comment type="function">
    <text evidence="3 14">Endonuclease that specifically degrades the RNA of RNA-DNA hybrids.</text>
</comment>
<keyword evidence="10 14" id="KW-0479">Metal-binding</keyword>
<keyword evidence="12 14" id="KW-0378">Hydrolase</keyword>
<dbReference type="Proteomes" id="UP000218181">
    <property type="component" value="Unassembled WGS sequence"/>
</dbReference>
<evidence type="ECO:0000256" key="8">
    <source>
        <dbReference type="ARBA" id="ARBA00022490"/>
    </source>
</evidence>
<keyword evidence="9 14" id="KW-0540">Nuclease</keyword>
<dbReference type="PIRSF" id="PIRSF037748">
    <property type="entry name" value="RnhC"/>
    <property type="match status" value="1"/>
</dbReference>
<accession>A0A2A5RI64</accession>
<dbReference type="GO" id="GO:0006298">
    <property type="term" value="P:mismatch repair"/>
    <property type="evidence" value="ECO:0007669"/>
    <property type="project" value="TreeGrafter"/>
</dbReference>
<keyword evidence="8 14" id="KW-0963">Cytoplasm</keyword>
<evidence type="ECO:0000256" key="2">
    <source>
        <dbReference type="ARBA" id="ARBA00001946"/>
    </source>
</evidence>